<dbReference type="InterPro" id="IPR000719">
    <property type="entry name" value="Prot_kinase_dom"/>
</dbReference>
<sequence length="716" mass="75290">MHPGRQRPETAPGRPRRAGITFRASPGLGLSHLHADPRAPQPPQWVVGGGGREPPGQGADSSAHLGLRQRGARRPSGPAGPKPPQRGVGVCRRELPGRRGQPWVPGSPGRGHLVAAGVAASAQGSRLAPGLGGDGCGPGTAARPGGQSYCCPGHGIPGQAHPAPQYVGLWDFQAHTDQELSFQAGDLLRVEVGGLWGAVLLDAAGGALGQGYVPHSYLAEKGTVESEPWLGRISCSEAPHRLQAEDTPGASLVGASEKPGADYVLGYSLCDPWRQPVAPCGTQGPPHPAHPLGLCVRPDSPRAASSWGPGHERLRPLQCGTGGPCGCPLAWPRPPAGCPSSRSITGPRVCPTARGRGAPVLGSEGGIPEGGLGGPPLACVPAVPPARAQAPAPREGWERLRGGFTLCRKLGSGYPGEAFEGLWKDQVRVAIKVIARGDLLHQHTFQAEVQAMKKLRHKHVLAPYAVASVGDPVYIVTELMPRGSLLELLRGERLAGGTQEGCDGSTGPIFASGSRVPEPRTAAPAPADAHEEALPSRSCSSTNSRDTGRLTGPPAHAAQSQVPKHVKATNARVRPERSPRPPALAALPAPEVPADGRRPGLGSRAAVWTPRLRARRERDRPDALSPGPRSIRSDVWSFGILLHEILSRGQVPYPGMSNHEAFLRVDSGYRVPCPPEGPPAAHKLMLSCWHRDPKQRPCFRALQERLSSVTRYEDPL</sequence>
<dbReference type="Gene3D" id="3.30.200.20">
    <property type="entry name" value="Phosphorylase Kinase, domain 1"/>
    <property type="match status" value="1"/>
</dbReference>
<reference evidence="13" key="1">
    <citation type="submission" date="2025-08" db="UniProtKB">
        <authorList>
            <consortium name="RefSeq"/>
        </authorList>
    </citation>
    <scope>IDENTIFICATION</scope>
    <source>
        <tissue evidence="13">Cell line</tissue>
    </source>
</reference>
<evidence type="ECO:0000259" key="11">
    <source>
        <dbReference type="PROSITE" id="PS50011"/>
    </source>
</evidence>
<evidence type="ECO:0000256" key="1">
    <source>
        <dbReference type="ARBA" id="ARBA00011903"/>
    </source>
</evidence>
<dbReference type="PROSITE" id="PS50011">
    <property type="entry name" value="PROTEIN_KINASE_DOM"/>
    <property type="match status" value="1"/>
</dbReference>
<dbReference type="SMART" id="SM00326">
    <property type="entry name" value="SH3"/>
    <property type="match status" value="1"/>
</dbReference>
<evidence type="ECO:0000256" key="4">
    <source>
        <dbReference type="ARBA" id="ARBA00022741"/>
    </source>
</evidence>
<evidence type="ECO:0000256" key="8">
    <source>
        <dbReference type="PROSITE-ProRule" id="PRU00192"/>
    </source>
</evidence>
<keyword evidence="6" id="KW-0067">ATP-binding</keyword>
<dbReference type="SUPFAM" id="SSF56112">
    <property type="entry name" value="Protein kinase-like (PK-like)"/>
    <property type="match status" value="2"/>
</dbReference>
<evidence type="ECO:0000256" key="7">
    <source>
        <dbReference type="ARBA" id="ARBA00023137"/>
    </source>
</evidence>
<dbReference type="RefSeq" id="XP_072592502.1">
    <property type="nucleotide sequence ID" value="XM_072736401.1"/>
</dbReference>
<proteinExistence type="predicted"/>
<dbReference type="InterPro" id="IPR011009">
    <property type="entry name" value="Kinase-like_dom_sf"/>
</dbReference>
<feature type="domain" description="SH3" evidence="10">
    <location>
        <begin position="161"/>
        <end position="223"/>
    </location>
</feature>
<dbReference type="Gene3D" id="1.10.510.10">
    <property type="entry name" value="Transferase(Phosphotransferase) domain 1"/>
    <property type="match status" value="1"/>
</dbReference>
<evidence type="ECO:0000256" key="5">
    <source>
        <dbReference type="ARBA" id="ARBA00022777"/>
    </source>
</evidence>
<dbReference type="InterPro" id="IPR050198">
    <property type="entry name" value="Non-receptor_tyrosine_kinases"/>
</dbReference>
<feature type="region of interest" description="Disordered" evidence="9">
    <location>
        <begin position="497"/>
        <end position="602"/>
    </location>
</feature>
<feature type="domain" description="Protein kinase" evidence="11">
    <location>
        <begin position="404"/>
        <end position="716"/>
    </location>
</feature>
<evidence type="ECO:0000256" key="3">
    <source>
        <dbReference type="ARBA" id="ARBA00022679"/>
    </source>
</evidence>
<dbReference type="EC" id="2.7.10.2" evidence="1"/>
<evidence type="ECO:0000256" key="6">
    <source>
        <dbReference type="ARBA" id="ARBA00022840"/>
    </source>
</evidence>
<gene>
    <name evidence="13" type="primary">LOC112932200</name>
</gene>
<keyword evidence="12" id="KW-1185">Reference proteome</keyword>
<dbReference type="GeneID" id="112932200"/>
<dbReference type="Proteomes" id="UP001652641">
    <property type="component" value="Chromosome 14"/>
</dbReference>
<name>A0ABM4YQE0_VULVU</name>
<feature type="compositionally biased region" description="Low complexity" evidence="9">
    <location>
        <begin position="583"/>
        <end position="593"/>
    </location>
</feature>
<keyword evidence="2 8" id="KW-0728">SH3 domain</keyword>
<evidence type="ECO:0000256" key="9">
    <source>
        <dbReference type="SAM" id="MobiDB-lite"/>
    </source>
</evidence>
<keyword evidence="5" id="KW-0418">Kinase</keyword>
<evidence type="ECO:0000313" key="13">
    <source>
        <dbReference type="RefSeq" id="XP_072592502.1"/>
    </source>
</evidence>
<dbReference type="InterPro" id="IPR036028">
    <property type="entry name" value="SH3-like_dom_sf"/>
</dbReference>
<organism evidence="12 13">
    <name type="scientific">Vulpes vulpes</name>
    <name type="common">Red fox</name>
    <dbReference type="NCBI Taxonomy" id="9627"/>
    <lineage>
        <taxon>Eukaryota</taxon>
        <taxon>Metazoa</taxon>
        <taxon>Chordata</taxon>
        <taxon>Craniata</taxon>
        <taxon>Vertebrata</taxon>
        <taxon>Euteleostomi</taxon>
        <taxon>Mammalia</taxon>
        <taxon>Eutheria</taxon>
        <taxon>Laurasiatheria</taxon>
        <taxon>Carnivora</taxon>
        <taxon>Caniformia</taxon>
        <taxon>Canidae</taxon>
        <taxon>Vulpes</taxon>
    </lineage>
</organism>
<dbReference type="SUPFAM" id="SSF50044">
    <property type="entry name" value="SH3-domain"/>
    <property type="match status" value="1"/>
</dbReference>
<accession>A0ABM4YQE0</accession>
<protein>
    <recommendedName>
        <fullName evidence="1">non-specific protein-tyrosine kinase</fullName>
        <ecNumber evidence="1">2.7.10.2</ecNumber>
    </recommendedName>
</protein>
<dbReference type="InterPro" id="IPR001452">
    <property type="entry name" value="SH3_domain"/>
</dbReference>
<dbReference type="PANTHER" id="PTHR24418">
    <property type="entry name" value="TYROSINE-PROTEIN KINASE"/>
    <property type="match status" value="1"/>
</dbReference>
<evidence type="ECO:0000259" key="10">
    <source>
        <dbReference type="PROSITE" id="PS50002"/>
    </source>
</evidence>
<evidence type="ECO:0000313" key="12">
    <source>
        <dbReference type="Proteomes" id="UP001652641"/>
    </source>
</evidence>
<dbReference type="PROSITE" id="PS50002">
    <property type="entry name" value="SH3"/>
    <property type="match status" value="1"/>
</dbReference>
<dbReference type="Gene3D" id="2.30.30.40">
    <property type="entry name" value="SH3 Domains"/>
    <property type="match status" value="1"/>
</dbReference>
<keyword evidence="7" id="KW-0829">Tyrosine-protein kinase</keyword>
<keyword evidence="4" id="KW-0547">Nucleotide-binding</keyword>
<evidence type="ECO:0000256" key="2">
    <source>
        <dbReference type="ARBA" id="ARBA00022443"/>
    </source>
</evidence>
<keyword evidence="3" id="KW-0808">Transferase</keyword>
<dbReference type="InterPro" id="IPR001245">
    <property type="entry name" value="Ser-Thr/Tyr_kinase_cat_dom"/>
</dbReference>
<feature type="region of interest" description="Disordered" evidence="9">
    <location>
        <begin position="1"/>
        <end position="109"/>
    </location>
</feature>
<dbReference type="Pfam" id="PF07714">
    <property type="entry name" value="PK_Tyr_Ser-Thr"/>
    <property type="match status" value="2"/>
</dbReference>